<dbReference type="AlphaFoldDB" id="A0A8K0IGE7"/>
<gene>
    <name evidence="2" type="ORF">COCNU_08G000600</name>
</gene>
<reference evidence="2" key="2">
    <citation type="submission" date="2019-07" db="EMBL/GenBank/DDBJ databases">
        <authorList>
            <person name="Yang Y."/>
            <person name="Bocs S."/>
            <person name="Baudouin L."/>
        </authorList>
    </citation>
    <scope>NUCLEOTIDE SEQUENCE</scope>
    <source>
        <tissue evidence="2">Spear leaf of Hainan Tall coconut</tissue>
    </source>
</reference>
<dbReference type="Proteomes" id="UP000797356">
    <property type="component" value="Chromosome 8"/>
</dbReference>
<proteinExistence type="predicted"/>
<organism evidence="2 3">
    <name type="scientific">Cocos nucifera</name>
    <name type="common">Coconut palm</name>
    <dbReference type="NCBI Taxonomy" id="13894"/>
    <lineage>
        <taxon>Eukaryota</taxon>
        <taxon>Viridiplantae</taxon>
        <taxon>Streptophyta</taxon>
        <taxon>Embryophyta</taxon>
        <taxon>Tracheophyta</taxon>
        <taxon>Spermatophyta</taxon>
        <taxon>Magnoliopsida</taxon>
        <taxon>Liliopsida</taxon>
        <taxon>Arecaceae</taxon>
        <taxon>Arecoideae</taxon>
        <taxon>Cocoseae</taxon>
        <taxon>Attaleinae</taxon>
        <taxon>Cocos</taxon>
    </lineage>
</organism>
<protein>
    <submittedName>
        <fullName evidence="2">Uncharacterized protein</fullName>
    </submittedName>
</protein>
<feature type="compositionally biased region" description="Low complexity" evidence="1">
    <location>
        <begin position="19"/>
        <end position="34"/>
    </location>
</feature>
<accession>A0A8K0IGE7</accession>
<reference evidence="2" key="1">
    <citation type="journal article" date="2017" name="Gigascience">
        <title>The genome draft of coconut (Cocos nucifera).</title>
        <authorList>
            <person name="Xiao Y."/>
            <person name="Xu P."/>
            <person name="Fan H."/>
            <person name="Baudouin L."/>
            <person name="Xia W."/>
            <person name="Bocs S."/>
            <person name="Xu J."/>
            <person name="Li Q."/>
            <person name="Guo A."/>
            <person name="Zhou L."/>
            <person name="Li J."/>
            <person name="Wu Y."/>
            <person name="Ma Z."/>
            <person name="Armero A."/>
            <person name="Issali A.E."/>
            <person name="Liu N."/>
            <person name="Peng M."/>
            <person name="Yang Y."/>
        </authorList>
    </citation>
    <scope>NUCLEOTIDE SEQUENCE</scope>
    <source>
        <tissue evidence="2">Spear leaf of Hainan Tall coconut</tissue>
    </source>
</reference>
<sequence length="91" mass="9712">MMLPGVELARKRRVHCHSGGDAPAARSSPADPTAMRLPFLRPTAMDESALAARIRLEEKLHSLAAPPPAAAAPTSSSFSFSLRFVSRCSLL</sequence>
<keyword evidence="3" id="KW-1185">Reference proteome</keyword>
<feature type="region of interest" description="Disordered" evidence="1">
    <location>
        <begin position="13"/>
        <end position="35"/>
    </location>
</feature>
<name>A0A8K0IGE7_COCNU</name>
<evidence type="ECO:0000313" key="2">
    <source>
        <dbReference type="EMBL" id="KAG1358614.1"/>
    </source>
</evidence>
<evidence type="ECO:0000256" key="1">
    <source>
        <dbReference type="SAM" id="MobiDB-lite"/>
    </source>
</evidence>
<dbReference type="EMBL" id="CM017879">
    <property type="protein sequence ID" value="KAG1358614.1"/>
    <property type="molecule type" value="Genomic_DNA"/>
</dbReference>
<evidence type="ECO:0000313" key="3">
    <source>
        <dbReference type="Proteomes" id="UP000797356"/>
    </source>
</evidence>
<comment type="caution">
    <text evidence="2">The sequence shown here is derived from an EMBL/GenBank/DDBJ whole genome shotgun (WGS) entry which is preliminary data.</text>
</comment>